<dbReference type="AlphaFoldDB" id="A0A8J6QLI5"/>
<evidence type="ECO:0000256" key="11">
    <source>
        <dbReference type="PIRSR" id="PIRSR000382-1"/>
    </source>
</evidence>
<keyword evidence="9 10" id="KW-0486">Methionine biosynthesis</keyword>
<feature type="binding site" evidence="10">
    <location>
        <position position="611"/>
    </location>
    <ligand>
        <name>5-methyltetrahydropteroyltri-L-glutamate</name>
        <dbReference type="ChEBI" id="CHEBI:58207"/>
    </ligand>
</feature>
<dbReference type="InterPro" id="IPR002629">
    <property type="entry name" value="Met_Synth_C/arc"/>
</dbReference>
<feature type="binding site" evidence="10 11">
    <location>
        <position position="605"/>
    </location>
    <ligand>
        <name>L-methionine</name>
        <dbReference type="ChEBI" id="CHEBI:57844"/>
    </ligand>
</feature>
<evidence type="ECO:0000256" key="12">
    <source>
        <dbReference type="PIRSR" id="PIRSR000382-2"/>
    </source>
</evidence>
<keyword evidence="8 10" id="KW-0862">Zinc</keyword>
<accession>A0A8J6QLI5</accession>
<comment type="cofactor">
    <cofactor evidence="12">
        <name>Zn(2+)</name>
        <dbReference type="ChEBI" id="CHEBI:29105"/>
    </cofactor>
    <text evidence="12">Binds 2 Zn(2+) ions per subunit.</text>
</comment>
<protein>
    <recommendedName>
        <fullName evidence="10">5-methyltetrahydropteroyltriglutamate--homocysteine methyltransferase</fullName>
        <ecNumber evidence="10">2.1.1.14</ecNumber>
    </recommendedName>
    <alternativeName>
        <fullName evidence="10">Cobalamin-independent methionine synthase</fullName>
    </alternativeName>
    <alternativeName>
        <fullName evidence="10">Methionine synthase, vitamin-B12 independent isozyme</fullName>
    </alternativeName>
</protein>
<comment type="similarity">
    <text evidence="3 10">Belongs to the vitamin-B12 independent methionine synthase family.</text>
</comment>
<feature type="binding site" evidence="10">
    <location>
        <position position="671"/>
    </location>
    <ligand>
        <name>Zn(2+)</name>
        <dbReference type="ChEBI" id="CHEBI:29105"/>
        <note>catalytic</note>
    </ligand>
</feature>
<dbReference type="Proteomes" id="UP000638014">
    <property type="component" value="Unassembled WGS sequence"/>
</dbReference>
<comment type="caution">
    <text evidence="10">Lacks conserved residue(s) required for the propagation of feature annotation.</text>
</comment>
<feature type="binding site" evidence="10 11">
    <location>
        <position position="490"/>
    </location>
    <ligand>
        <name>L-methionine</name>
        <dbReference type="ChEBI" id="CHEBI:57844"/>
    </ligand>
</feature>
<evidence type="ECO:0000256" key="9">
    <source>
        <dbReference type="ARBA" id="ARBA00023167"/>
    </source>
</evidence>
<comment type="caution">
    <text evidence="16">The sequence shown here is derived from an EMBL/GenBank/DDBJ whole genome shotgun (WGS) entry which is preliminary data.</text>
</comment>
<feature type="binding site" evidence="10">
    <location>
        <position position="732"/>
    </location>
    <ligand>
        <name>Zn(2+)</name>
        <dbReference type="ChEBI" id="CHEBI:29105"/>
        <note>catalytic</note>
    </ligand>
</feature>
<evidence type="ECO:0000313" key="16">
    <source>
        <dbReference type="EMBL" id="MBD1390402.1"/>
    </source>
</evidence>
<feature type="binding site" evidence="12">
    <location>
        <position position="649"/>
    </location>
    <ligand>
        <name>Zn(2+)</name>
        <dbReference type="ChEBI" id="CHEBI:29105"/>
        <label>1</label>
        <note>catalytic</note>
    </ligand>
</feature>
<evidence type="ECO:0000256" key="10">
    <source>
        <dbReference type="HAMAP-Rule" id="MF_00172"/>
    </source>
</evidence>
<keyword evidence="4 10" id="KW-0489">Methyltransferase</keyword>
<organism evidence="16 17">
    <name type="scientific">Neiella litorisoli</name>
    <dbReference type="NCBI Taxonomy" id="2771431"/>
    <lineage>
        <taxon>Bacteria</taxon>
        <taxon>Pseudomonadati</taxon>
        <taxon>Pseudomonadota</taxon>
        <taxon>Gammaproteobacteria</taxon>
        <taxon>Alteromonadales</taxon>
        <taxon>Echinimonadaceae</taxon>
        <taxon>Neiella</taxon>
    </lineage>
</organism>
<dbReference type="GO" id="GO:0009086">
    <property type="term" value="P:methionine biosynthetic process"/>
    <property type="evidence" value="ECO:0007669"/>
    <property type="project" value="UniProtKB-UniRule"/>
</dbReference>
<feature type="binding site" evidence="10">
    <location>
        <position position="115"/>
    </location>
    <ligand>
        <name>5-methyltetrahydropteroyltri-L-glutamate</name>
        <dbReference type="ChEBI" id="CHEBI:58207"/>
    </ligand>
</feature>
<dbReference type="RefSeq" id="WP_191145471.1">
    <property type="nucleotide sequence ID" value="NZ_JACXAF010000017.1"/>
</dbReference>
<dbReference type="Gene3D" id="3.20.20.210">
    <property type="match status" value="2"/>
</dbReference>
<dbReference type="InterPro" id="IPR006276">
    <property type="entry name" value="Cobalamin-indep_Met_synthase"/>
</dbReference>
<gene>
    <name evidence="10 16" type="primary">metE</name>
    <name evidence="16" type="ORF">IC617_13245</name>
</gene>
<feature type="domain" description="Cobalamin-independent methionine synthase MetE N-terminal" evidence="15">
    <location>
        <begin position="4"/>
        <end position="314"/>
    </location>
</feature>
<evidence type="ECO:0000256" key="7">
    <source>
        <dbReference type="ARBA" id="ARBA00022723"/>
    </source>
</evidence>
<dbReference type="GO" id="GO:0032259">
    <property type="term" value="P:methylation"/>
    <property type="evidence" value="ECO:0007669"/>
    <property type="project" value="UniProtKB-KW"/>
</dbReference>
<name>A0A8J6QLI5_9GAMM</name>
<dbReference type="GO" id="GO:0003871">
    <property type="term" value="F:5-methyltetrahydropteroyltriglutamate-homocysteine S-methyltransferase activity"/>
    <property type="evidence" value="ECO:0007669"/>
    <property type="project" value="UniProtKB-UniRule"/>
</dbReference>
<dbReference type="CDD" id="cd03312">
    <property type="entry name" value="CIMS_N_terminal_like"/>
    <property type="match status" value="1"/>
</dbReference>
<evidence type="ECO:0000256" key="3">
    <source>
        <dbReference type="ARBA" id="ARBA00009553"/>
    </source>
</evidence>
<comment type="function">
    <text evidence="1 10">Catalyzes the transfer of a methyl group from 5-methyltetrahydrofolate to homocysteine resulting in methionine formation.</text>
</comment>
<dbReference type="CDD" id="cd03311">
    <property type="entry name" value="CIMS_C_terminal_like"/>
    <property type="match status" value="1"/>
</dbReference>
<dbReference type="HAMAP" id="MF_00172">
    <property type="entry name" value="Meth_synth"/>
    <property type="match status" value="1"/>
</dbReference>
<comment type="catalytic activity">
    <reaction evidence="10">
        <text>5-methyltetrahydropteroyltri-L-glutamate + L-homocysteine = tetrahydropteroyltri-L-glutamate + L-methionine</text>
        <dbReference type="Rhea" id="RHEA:21196"/>
        <dbReference type="ChEBI" id="CHEBI:57844"/>
        <dbReference type="ChEBI" id="CHEBI:58140"/>
        <dbReference type="ChEBI" id="CHEBI:58199"/>
        <dbReference type="ChEBI" id="CHEBI:58207"/>
        <dbReference type="EC" id="2.1.1.14"/>
    </reaction>
</comment>
<evidence type="ECO:0000313" key="17">
    <source>
        <dbReference type="Proteomes" id="UP000638014"/>
    </source>
</evidence>
<feature type="binding site" evidence="10">
    <location>
        <position position="647"/>
    </location>
    <ligand>
        <name>Zn(2+)</name>
        <dbReference type="ChEBI" id="CHEBI:29105"/>
        <note>catalytic</note>
    </ligand>
</feature>
<feature type="binding site" evidence="12">
    <location>
        <position position="732"/>
    </location>
    <ligand>
        <name>Zn(2+)</name>
        <dbReference type="ChEBI" id="CHEBI:29105"/>
        <label>1</label>
        <note>catalytic</note>
    </ligand>
</feature>
<dbReference type="PANTHER" id="PTHR30519">
    <property type="entry name" value="5-METHYLTETRAHYDROPTEROYLTRIGLUTAMATE--HOMOCYSTEINE METHYLTRANSFERASE"/>
    <property type="match status" value="1"/>
</dbReference>
<sequence length="763" mass="84881">MALAHNLGFPRIGAQRQLKQALEGFWRGDISSTELQQTGAALRTQHWQWQQQAGLDFVPVGDFAWYDHVLQLAQTFGAVPARHASIDEPLTQLFAMARGASACCGGNSAALEMTKWFDTNYHYLVPELEREQSFELQLSPLVAQVDEARSQGFSAKPVIVGPISFLWLSKCAGQEFDRLELLPRLLQAYGQLVEQLNERQCDWIQFDEPVLSLDLPPSWLAALVESYQYLSDLVAGNILLANYFGGLADKLTWLQQTGVDGLHIDAVRAADEVQQVAIQWPADKVLSIGVIDGRNVWRADLSSLLTTLSPLHEQRGDKLWIAPSCSLLHVPVDSDVELQLDDELRGWLAFARQKLSEVVALTRALNGCQSFTDRALFTDSDQVQRQRAHSSRVVNLAVRQRCHSVLPEHHERQSQFAQRQQIQASALQLPPLPTTTIGSFPQTAAIRQNRAALKAGTLSQAEYDSFIEAEIADVIKRQQQLDLDVLVHGEPERNDMVEYFGEHLQGVAVSQYGWVQSYGSRCVKPPLVYGDVARAQAMTVRWSQYAQSLTDKPVKGMLTGPVTLLNWSFIRSDLPRSDVAQQLALAVRDEVADLERAGIQIIQIDEPALREGLPLRQQDQQDYLQWAVDAFRLSANGVADSTQIHTHMCYCEFDDVIESIAALDADVISIEASRSDMTLLNSFIDFNYPNAIGLGLYDIHSPNVPEVAVMAADLQRAKQIFPTAQIWVNPDCGLKTRGWPETEAALANMVAAAKQSRAELATA</sequence>
<dbReference type="GO" id="GO:0008270">
    <property type="term" value="F:zinc ion binding"/>
    <property type="evidence" value="ECO:0007669"/>
    <property type="project" value="InterPro"/>
</dbReference>
<evidence type="ECO:0000256" key="6">
    <source>
        <dbReference type="ARBA" id="ARBA00022679"/>
    </source>
</evidence>
<comment type="pathway">
    <text evidence="2 10">Amino-acid biosynthesis; L-methionine biosynthesis via de novo pathway; L-methionine from L-homocysteine (MetE route): step 1/1.</text>
</comment>
<comment type="cofactor">
    <cofactor evidence="10">
        <name>Zn(2+)</name>
        <dbReference type="ChEBI" id="CHEBI:29105"/>
    </cofactor>
    <text evidence="10">Binds 1 zinc ion per subunit.</text>
</comment>
<feature type="binding site" evidence="12">
    <location>
        <position position="671"/>
    </location>
    <ligand>
        <name>Zn(2+)</name>
        <dbReference type="ChEBI" id="CHEBI:29105"/>
        <label>1</label>
        <note>catalytic</note>
    </ligand>
</feature>
<feature type="binding site" evidence="10">
    <location>
        <position position="490"/>
    </location>
    <ligand>
        <name>L-homocysteine</name>
        <dbReference type="ChEBI" id="CHEBI:58199"/>
    </ligand>
</feature>
<feature type="binding site" evidence="10 11">
    <location>
        <begin position="521"/>
        <end position="522"/>
    </location>
    <ligand>
        <name>5-methyltetrahydropteroyltri-L-glutamate</name>
        <dbReference type="ChEBI" id="CHEBI:58207"/>
    </ligand>
</feature>
<dbReference type="EMBL" id="JACXAF010000017">
    <property type="protein sequence ID" value="MBD1390402.1"/>
    <property type="molecule type" value="Genomic_DNA"/>
</dbReference>
<evidence type="ECO:0000256" key="13">
    <source>
        <dbReference type="PIRSR" id="PIRSR000382-3"/>
    </source>
</evidence>
<dbReference type="Pfam" id="PF08267">
    <property type="entry name" value="Meth_synt_1"/>
    <property type="match status" value="1"/>
</dbReference>
<feature type="binding site" evidence="10">
    <location>
        <begin position="437"/>
        <end position="439"/>
    </location>
    <ligand>
        <name>L-homocysteine</name>
        <dbReference type="ChEBI" id="CHEBI:58199"/>
    </ligand>
</feature>
<feature type="binding site" evidence="10 11">
    <location>
        <position position="567"/>
    </location>
    <ligand>
        <name>5-methyltetrahydropteroyltri-L-glutamate</name>
        <dbReference type="ChEBI" id="CHEBI:58207"/>
    </ligand>
</feature>
<dbReference type="NCBIfam" id="NF003556">
    <property type="entry name" value="PRK05222.1"/>
    <property type="match status" value="1"/>
</dbReference>
<dbReference type="Pfam" id="PF01717">
    <property type="entry name" value="Meth_synt_2"/>
    <property type="match status" value="1"/>
</dbReference>
<keyword evidence="5 10" id="KW-0028">Amino-acid biosynthesis</keyword>
<keyword evidence="10" id="KW-0677">Repeat</keyword>
<keyword evidence="6 10" id="KW-0808">Transferase</keyword>
<evidence type="ECO:0000259" key="15">
    <source>
        <dbReference type="Pfam" id="PF08267"/>
    </source>
</evidence>
<feature type="active site" description="Proton donor" evidence="10 13">
    <location>
        <position position="700"/>
    </location>
</feature>
<dbReference type="InterPro" id="IPR038071">
    <property type="entry name" value="UROD/MetE-like_sf"/>
</dbReference>
<dbReference type="PIRSF" id="PIRSF000382">
    <property type="entry name" value="MeTrfase_B12_ind"/>
    <property type="match status" value="1"/>
</dbReference>
<reference evidence="16" key="1">
    <citation type="submission" date="2020-09" db="EMBL/GenBank/DDBJ databases">
        <title>A novel bacterium of genus Neiella, isolated from South China Sea.</title>
        <authorList>
            <person name="Huang H."/>
            <person name="Mo K."/>
            <person name="Hu Y."/>
        </authorList>
    </citation>
    <scope>NUCLEOTIDE SEQUENCE</scope>
    <source>
        <strain evidence="16">HB171785</strain>
    </source>
</reference>
<evidence type="ECO:0000256" key="2">
    <source>
        <dbReference type="ARBA" id="ARBA00004681"/>
    </source>
</evidence>
<evidence type="ECO:0000256" key="5">
    <source>
        <dbReference type="ARBA" id="ARBA00022605"/>
    </source>
</evidence>
<keyword evidence="17" id="KW-1185">Reference proteome</keyword>
<feature type="binding site" evidence="10">
    <location>
        <position position="649"/>
    </location>
    <ligand>
        <name>Zn(2+)</name>
        <dbReference type="ChEBI" id="CHEBI:29105"/>
        <note>catalytic</note>
    </ligand>
</feature>
<dbReference type="UniPathway" id="UPA00051">
    <property type="reaction ID" value="UER00082"/>
</dbReference>
<dbReference type="InterPro" id="IPR013215">
    <property type="entry name" value="Cbl-indep_Met_Synth_N"/>
</dbReference>
<proteinExistence type="inferred from homology"/>
<feature type="binding site" evidence="10 11">
    <location>
        <begin position="437"/>
        <end position="439"/>
    </location>
    <ligand>
        <name>L-methionine</name>
        <dbReference type="ChEBI" id="CHEBI:57844"/>
    </ligand>
</feature>
<dbReference type="NCBIfam" id="TIGR01371">
    <property type="entry name" value="met_syn_B12ind"/>
    <property type="match status" value="1"/>
</dbReference>
<dbReference type="SUPFAM" id="SSF51726">
    <property type="entry name" value="UROD/MetE-like"/>
    <property type="match status" value="2"/>
</dbReference>
<evidence type="ECO:0000259" key="14">
    <source>
        <dbReference type="Pfam" id="PF01717"/>
    </source>
</evidence>
<keyword evidence="7 10" id="KW-0479">Metal-binding</keyword>
<evidence type="ECO:0000256" key="8">
    <source>
        <dbReference type="ARBA" id="ARBA00022833"/>
    </source>
</evidence>
<feature type="binding site" evidence="12">
    <location>
        <position position="647"/>
    </location>
    <ligand>
        <name>Zn(2+)</name>
        <dbReference type="ChEBI" id="CHEBI:29105"/>
        <label>1</label>
        <note>catalytic</note>
    </ligand>
</feature>
<feature type="binding site" evidence="11">
    <location>
        <position position="19"/>
    </location>
    <ligand>
        <name>5-methyltetrahydropteroyltri-L-glutamate</name>
        <dbReference type="ChEBI" id="CHEBI:58207"/>
    </ligand>
</feature>
<feature type="binding site" evidence="11">
    <location>
        <position position="120"/>
    </location>
    <ligand>
        <name>5-methyltetrahydropteroyltri-L-glutamate</name>
        <dbReference type="ChEBI" id="CHEBI:58207"/>
    </ligand>
</feature>
<dbReference type="EC" id="2.1.1.14" evidence="10"/>
<evidence type="ECO:0000256" key="4">
    <source>
        <dbReference type="ARBA" id="ARBA00022603"/>
    </source>
</evidence>
<feature type="binding site" evidence="10">
    <location>
        <position position="605"/>
    </location>
    <ligand>
        <name>L-homocysteine</name>
        <dbReference type="ChEBI" id="CHEBI:58199"/>
    </ligand>
</feature>
<evidence type="ECO:0000256" key="1">
    <source>
        <dbReference type="ARBA" id="ARBA00002777"/>
    </source>
</evidence>
<feature type="domain" description="Cobalamin-independent methionine synthase MetE C-terminal/archaeal" evidence="14">
    <location>
        <begin position="432"/>
        <end position="754"/>
    </location>
</feature>